<feature type="domain" description="Histidine kinase" evidence="14">
    <location>
        <begin position="256"/>
        <end position="467"/>
    </location>
</feature>
<evidence type="ECO:0000256" key="12">
    <source>
        <dbReference type="SAM" id="Coils"/>
    </source>
</evidence>
<sequence length="467" mass="53815">MMKRKKKPGSVFRQLVKSYILFAVLLVIGMYFCLFGLLLGLSGGEIGTLAPYDLVDKSGRIGDLSSLWRMGGWIEKLDTDYHVIAVYGEKKDQAQSYTQEEIYEYLVVDKLVDTHTSAKKYRGFISTVKEGNKTFYYMVKLDRNVLSLTYNYSVNNEIGGGRIGAAFLLLFVLIFFGNCFLMSRYLSRKIKKPLNEIIGGMEQVIEQGVDQVHLDFQAQKEFEEIRDSFNIMTERLEQEKREKRVLEEKKNRMLLELSHDIKTPVATIKSYANALEEGLVKAEDTKDYYQIIDKKAVRVDVLVNEMFLMLKLDRPEYELELKRTDLCELIRTVCVDYYEELESKGIEMYIEIPETPIWAEVDQKEFTRVVENLLGNIVKYNQTGHGAWVIVREELGMAQIQVQDDGEAIDEEIRPILFDPFVRGDKARTSRGGTGLGLAIAKKIVEKMGGEITYLYEEGRNQFRIIL</sequence>
<comment type="catalytic activity">
    <reaction evidence="1">
        <text>ATP + protein L-histidine = ADP + protein N-phospho-L-histidine.</text>
        <dbReference type="EC" id="2.7.13.3"/>
    </reaction>
</comment>
<evidence type="ECO:0000256" key="8">
    <source>
        <dbReference type="ARBA" id="ARBA00022777"/>
    </source>
</evidence>
<keyword evidence="13" id="KW-0812">Transmembrane</keyword>
<evidence type="ECO:0000256" key="4">
    <source>
        <dbReference type="ARBA" id="ARBA00022475"/>
    </source>
</evidence>
<keyword evidence="8 16" id="KW-0418">Kinase</keyword>
<reference evidence="16 17" key="1">
    <citation type="submission" date="2021-06" db="EMBL/GenBank/DDBJ databases">
        <title>Faecalicatena sp. nov. isolated from porcine feces.</title>
        <authorList>
            <person name="Oh B.S."/>
            <person name="Lee J.H."/>
        </authorList>
    </citation>
    <scope>NUCLEOTIDE SEQUENCE [LARGE SCALE GENOMIC DNA]</scope>
    <source>
        <strain evidence="16 17">AGMB00832</strain>
    </source>
</reference>
<keyword evidence="4" id="KW-1003">Cell membrane</keyword>
<keyword evidence="11 13" id="KW-0472">Membrane</keyword>
<feature type="domain" description="HAMP" evidence="15">
    <location>
        <begin position="188"/>
        <end position="241"/>
    </location>
</feature>
<dbReference type="CDD" id="cd06225">
    <property type="entry name" value="HAMP"/>
    <property type="match status" value="1"/>
</dbReference>
<evidence type="ECO:0000256" key="6">
    <source>
        <dbReference type="ARBA" id="ARBA00022679"/>
    </source>
</evidence>
<dbReference type="InterPro" id="IPR003594">
    <property type="entry name" value="HATPase_dom"/>
</dbReference>
<dbReference type="SMART" id="SM00387">
    <property type="entry name" value="HATPase_c"/>
    <property type="match status" value="1"/>
</dbReference>
<dbReference type="InterPro" id="IPR003661">
    <property type="entry name" value="HisK_dim/P_dom"/>
</dbReference>
<dbReference type="EC" id="2.7.13.3" evidence="3"/>
<evidence type="ECO:0000256" key="9">
    <source>
        <dbReference type="ARBA" id="ARBA00022840"/>
    </source>
</evidence>
<dbReference type="Pfam" id="PF02518">
    <property type="entry name" value="HATPase_c"/>
    <property type="match status" value="1"/>
</dbReference>
<proteinExistence type="predicted"/>
<dbReference type="PANTHER" id="PTHR45528">
    <property type="entry name" value="SENSOR HISTIDINE KINASE CPXA"/>
    <property type="match status" value="1"/>
</dbReference>
<keyword evidence="17" id="KW-1185">Reference proteome</keyword>
<keyword evidence="5" id="KW-0597">Phosphoprotein</keyword>
<dbReference type="InterPro" id="IPR050398">
    <property type="entry name" value="HssS/ArlS-like"/>
</dbReference>
<evidence type="ECO:0000256" key="2">
    <source>
        <dbReference type="ARBA" id="ARBA00004651"/>
    </source>
</evidence>
<feature type="coiled-coil region" evidence="12">
    <location>
        <begin position="222"/>
        <end position="256"/>
    </location>
</feature>
<keyword evidence="13" id="KW-1133">Transmembrane helix</keyword>
<keyword evidence="10" id="KW-0902">Two-component regulatory system</keyword>
<evidence type="ECO:0000256" key="10">
    <source>
        <dbReference type="ARBA" id="ARBA00023012"/>
    </source>
</evidence>
<evidence type="ECO:0000256" key="5">
    <source>
        <dbReference type="ARBA" id="ARBA00022553"/>
    </source>
</evidence>
<dbReference type="Proteomes" id="UP000723714">
    <property type="component" value="Unassembled WGS sequence"/>
</dbReference>
<comment type="subcellular location">
    <subcellularLocation>
        <location evidence="2">Cell membrane</location>
        <topology evidence="2">Multi-pass membrane protein</topology>
    </subcellularLocation>
</comment>
<keyword evidence="12" id="KW-0175">Coiled coil</keyword>
<evidence type="ECO:0000313" key="16">
    <source>
        <dbReference type="EMBL" id="MBU3876086.1"/>
    </source>
</evidence>
<keyword evidence="9" id="KW-0067">ATP-binding</keyword>
<accession>A0ABS6D4I5</accession>
<dbReference type="InterPro" id="IPR003660">
    <property type="entry name" value="HAMP_dom"/>
</dbReference>
<dbReference type="SMART" id="SM00388">
    <property type="entry name" value="HisKA"/>
    <property type="match status" value="1"/>
</dbReference>
<dbReference type="CDD" id="cd00082">
    <property type="entry name" value="HisKA"/>
    <property type="match status" value="1"/>
</dbReference>
<evidence type="ECO:0000259" key="14">
    <source>
        <dbReference type="PROSITE" id="PS50109"/>
    </source>
</evidence>
<feature type="transmembrane region" description="Helical" evidence="13">
    <location>
        <begin position="20"/>
        <end position="41"/>
    </location>
</feature>
<dbReference type="EMBL" id="JABACJ020000007">
    <property type="protein sequence ID" value="MBU3876086.1"/>
    <property type="molecule type" value="Genomic_DNA"/>
</dbReference>
<keyword evidence="7" id="KW-0547">Nucleotide-binding</keyword>
<dbReference type="InterPro" id="IPR005467">
    <property type="entry name" value="His_kinase_dom"/>
</dbReference>
<gene>
    <name evidence="16" type="ORF">HGO97_009710</name>
</gene>
<dbReference type="PANTHER" id="PTHR45528:SF1">
    <property type="entry name" value="SENSOR HISTIDINE KINASE CPXA"/>
    <property type="match status" value="1"/>
</dbReference>
<evidence type="ECO:0000256" key="13">
    <source>
        <dbReference type="SAM" id="Phobius"/>
    </source>
</evidence>
<evidence type="ECO:0000313" key="17">
    <source>
        <dbReference type="Proteomes" id="UP000723714"/>
    </source>
</evidence>
<dbReference type="GO" id="GO:0016301">
    <property type="term" value="F:kinase activity"/>
    <property type="evidence" value="ECO:0007669"/>
    <property type="project" value="UniProtKB-KW"/>
</dbReference>
<evidence type="ECO:0000256" key="1">
    <source>
        <dbReference type="ARBA" id="ARBA00000085"/>
    </source>
</evidence>
<evidence type="ECO:0000256" key="7">
    <source>
        <dbReference type="ARBA" id="ARBA00022741"/>
    </source>
</evidence>
<name>A0ABS6D4I5_9FIRM</name>
<organism evidence="16 17">
    <name type="scientific">Faecalicatena faecalis</name>
    <dbReference type="NCBI Taxonomy" id="2726362"/>
    <lineage>
        <taxon>Bacteria</taxon>
        <taxon>Bacillati</taxon>
        <taxon>Bacillota</taxon>
        <taxon>Clostridia</taxon>
        <taxon>Lachnospirales</taxon>
        <taxon>Lachnospiraceae</taxon>
        <taxon>Faecalicatena</taxon>
    </lineage>
</organism>
<dbReference type="PROSITE" id="PS50885">
    <property type="entry name" value="HAMP"/>
    <property type="match status" value="1"/>
</dbReference>
<feature type="transmembrane region" description="Helical" evidence="13">
    <location>
        <begin position="163"/>
        <end position="182"/>
    </location>
</feature>
<keyword evidence="6" id="KW-0808">Transferase</keyword>
<protein>
    <recommendedName>
        <fullName evidence="3">histidine kinase</fullName>
        <ecNumber evidence="3">2.7.13.3</ecNumber>
    </recommendedName>
</protein>
<evidence type="ECO:0000259" key="15">
    <source>
        <dbReference type="PROSITE" id="PS50885"/>
    </source>
</evidence>
<evidence type="ECO:0000256" key="3">
    <source>
        <dbReference type="ARBA" id="ARBA00012438"/>
    </source>
</evidence>
<dbReference type="PROSITE" id="PS50109">
    <property type="entry name" value="HIS_KIN"/>
    <property type="match status" value="1"/>
</dbReference>
<dbReference type="Pfam" id="PF00512">
    <property type="entry name" value="HisKA"/>
    <property type="match status" value="1"/>
</dbReference>
<dbReference type="RefSeq" id="WP_216241104.1">
    <property type="nucleotide sequence ID" value="NZ_JABACJ020000007.1"/>
</dbReference>
<comment type="caution">
    <text evidence="16">The sequence shown here is derived from an EMBL/GenBank/DDBJ whole genome shotgun (WGS) entry which is preliminary data.</text>
</comment>
<evidence type="ECO:0000256" key="11">
    <source>
        <dbReference type="ARBA" id="ARBA00023136"/>
    </source>
</evidence>